<feature type="binding site" evidence="5">
    <location>
        <position position="564"/>
    </location>
    <ligand>
        <name>Fe cation</name>
        <dbReference type="ChEBI" id="CHEBI:24875"/>
        <note>catalytic</note>
    </ligand>
</feature>
<comment type="similarity">
    <text evidence="1">Belongs to the carotenoid oxygenase family.</text>
</comment>
<dbReference type="GO" id="GO:0016121">
    <property type="term" value="P:carotene catabolic process"/>
    <property type="evidence" value="ECO:0007669"/>
    <property type="project" value="TreeGrafter"/>
</dbReference>
<dbReference type="Pfam" id="PF03055">
    <property type="entry name" value="RPE65"/>
    <property type="match status" value="1"/>
</dbReference>
<dbReference type="GO" id="GO:0046872">
    <property type="term" value="F:metal ion binding"/>
    <property type="evidence" value="ECO:0007669"/>
    <property type="project" value="UniProtKB-KW"/>
</dbReference>
<dbReference type="PANTHER" id="PTHR10543">
    <property type="entry name" value="BETA-CAROTENE DIOXYGENASE"/>
    <property type="match status" value="1"/>
</dbReference>
<evidence type="ECO:0000256" key="4">
    <source>
        <dbReference type="ARBA" id="ARBA00023004"/>
    </source>
</evidence>
<dbReference type="GO" id="GO:0010436">
    <property type="term" value="F:carotenoid dioxygenase activity"/>
    <property type="evidence" value="ECO:0007669"/>
    <property type="project" value="TreeGrafter"/>
</dbReference>
<dbReference type="EMBL" id="CP051140">
    <property type="protein sequence ID" value="QIW96606.1"/>
    <property type="molecule type" value="Genomic_DNA"/>
</dbReference>
<keyword evidence="2 5" id="KW-0479">Metal-binding</keyword>
<protein>
    <recommendedName>
        <fullName evidence="8">Carotenoid oxygenase</fullName>
    </recommendedName>
</protein>
<proteinExistence type="inferred from homology"/>
<gene>
    <name evidence="6" type="ORF">AMS68_002124</name>
</gene>
<name>A0A6H0XPB8_9PEZI</name>
<evidence type="ECO:0000256" key="1">
    <source>
        <dbReference type="ARBA" id="ARBA00006787"/>
    </source>
</evidence>
<reference evidence="6 7" key="1">
    <citation type="journal article" date="2016" name="Sci. Rep.">
        <title>Peltaster fructicola genome reveals evolution from an invasive phytopathogen to an ectophytic parasite.</title>
        <authorList>
            <person name="Xu C."/>
            <person name="Chen H."/>
            <person name="Gleason M.L."/>
            <person name="Xu J.R."/>
            <person name="Liu H."/>
            <person name="Zhang R."/>
            <person name="Sun G."/>
        </authorList>
    </citation>
    <scope>NUCLEOTIDE SEQUENCE [LARGE SCALE GENOMIC DNA]</scope>
    <source>
        <strain evidence="6 7">LNHT1506</strain>
    </source>
</reference>
<evidence type="ECO:0000256" key="2">
    <source>
        <dbReference type="ARBA" id="ARBA00022723"/>
    </source>
</evidence>
<organism evidence="6 7">
    <name type="scientific">Peltaster fructicola</name>
    <dbReference type="NCBI Taxonomy" id="286661"/>
    <lineage>
        <taxon>Eukaryota</taxon>
        <taxon>Fungi</taxon>
        <taxon>Dikarya</taxon>
        <taxon>Ascomycota</taxon>
        <taxon>Pezizomycotina</taxon>
        <taxon>Dothideomycetes</taxon>
        <taxon>Dothideomycetes incertae sedis</taxon>
        <taxon>Peltaster</taxon>
    </lineage>
</organism>
<dbReference type="PANTHER" id="PTHR10543:SF24">
    <property type="entry name" value="CAROTENOID ISOMEROOXYGENASE"/>
    <property type="match status" value="1"/>
</dbReference>
<evidence type="ECO:0000256" key="3">
    <source>
        <dbReference type="ARBA" id="ARBA00023002"/>
    </source>
</evidence>
<feature type="binding site" evidence="5">
    <location>
        <position position="293"/>
    </location>
    <ligand>
        <name>Fe cation</name>
        <dbReference type="ChEBI" id="CHEBI:24875"/>
        <note>catalytic</note>
    </ligand>
</feature>
<feature type="binding site" evidence="5">
    <location>
        <position position="241"/>
    </location>
    <ligand>
        <name>Fe cation</name>
        <dbReference type="ChEBI" id="CHEBI:24875"/>
        <note>catalytic</note>
    </ligand>
</feature>
<dbReference type="OrthoDB" id="407010at2759"/>
<evidence type="ECO:0000313" key="7">
    <source>
        <dbReference type="Proteomes" id="UP000503462"/>
    </source>
</evidence>
<dbReference type="InterPro" id="IPR004294">
    <property type="entry name" value="Carotenoid_Oase"/>
</dbReference>
<evidence type="ECO:0000256" key="5">
    <source>
        <dbReference type="PIRSR" id="PIRSR604294-1"/>
    </source>
</evidence>
<keyword evidence="4 5" id="KW-0408">Iron</keyword>
<feature type="binding site" evidence="5">
    <location>
        <position position="363"/>
    </location>
    <ligand>
        <name>Fe cation</name>
        <dbReference type="ChEBI" id="CHEBI:24875"/>
        <note>catalytic</note>
    </ligand>
</feature>
<dbReference type="Proteomes" id="UP000503462">
    <property type="component" value="Chromosome 2"/>
</dbReference>
<sequence>MDEGTSASAQLKATDSVLEHHQDLPKAVDSGLPSQATNTVEHYKDWPNSAGFNASEDHKTPIELAVSGNIPSYASGILYRTGPGGYKVPFANKNGEIATSHWFDGFTTTHKFELVSSDDSMKVTYSSYCQVDQLIESIRKTGRRDEPAFGQKRDPCDSLFRKIKTLFHQSLDYNSAHGANIGVAIRDTLPQEHKKDGRSVMTLTTDTALVKQFDMDTLEPIGVTSQKVLHPSLSGPLSAAHAAHDPETGDIFNYNLAFGRHITYRVFRASPSTGEVEILATIGGGSVKGAYLHSMLLTENFVVLCIWPAYYRAGGVSILWTRNLVDAMQPFDAKQETTWIVIDRRHGRGVVKKFTSPALFCFHTVNAWEERAADGSVDLICELIEYPNMDFLHWFYYENLVSTEFVDKIDAQAKRANTSSSLTRYKLSNVPLTGTTKEKATAEEVLRISASGAGDLPRINPHYALKQHRYVWTVADTNKSSFVDTLSKIDTVTKECTLWHEPKQTPGEAIFIPRPGATEEDDGVVLTVVLDGERGTSYLLCLDAHTMKELGRVDVAHPVGFGFHGAFLPEKA</sequence>
<evidence type="ECO:0000313" key="6">
    <source>
        <dbReference type="EMBL" id="QIW96606.1"/>
    </source>
</evidence>
<keyword evidence="3" id="KW-0560">Oxidoreductase</keyword>
<comment type="cofactor">
    <cofactor evidence="5">
        <name>Fe(2+)</name>
        <dbReference type="ChEBI" id="CHEBI:29033"/>
    </cofactor>
    <text evidence="5">Binds 1 Fe(2+) ion per subunit.</text>
</comment>
<evidence type="ECO:0008006" key="8">
    <source>
        <dbReference type="Google" id="ProtNLM"/>
    </source>
</evidence>
<accession>A0A6H0XPB8</accession>
<keyword evidence="7" id="KW-1185">Reference proteome</keyword>
<dbReference type="AlphaFoldDB" id="A0A6H0XPB8"/>